<proteinExistence type="inferred from homology"/>
<comment type="subcellular location">
    <subcellularLocation>
        <location evidence="8">Cell inner membrane</location>
        <topology evidence="8">Multi-pass membrane protein</topology>
    </subcellularLocation>
    <subcellularLocation>
        <location evidence="2">Membrane</location>
        <topology evidence="2">Multi-pass membrane protein</topology>
    </subcellularLocation>
</comment>
<keyword evidence="5 8" id="KW-0812">Transmembrane</keyword>
<evidence type="ECO:0000313" key="10">
    <source>
        <dbReference type="Proteomes" id="UP001314181"/>
    </source>
</evidence>
<dbReference type="InterPro" id="IPR030802">
    <property type="entry name" value="Permease_MalE"/>
</dbReference>
<feature type="transmembrane region" description="Helical" evidence="8">
    <location>
        <begin position="148"/>
        <end position="171"/>
    </location>
</feature>
<keyword evidence="7 8" id="KW-0472">Membrane</keyword>
<dbReference type="Pfam" id="PF02405">
    <property type="entry name" value="MlaE"/>
    <property type="match status" value="1"/>
</dbReference>
<evidence type="ECO:0000256" key="4">
    <source>
        <dbReference type="ARBA" id="ARBA00022448"/>
    </source>
</evidence>
<evidence type="ECO:0000256" key="6">
    <source>
        <dbReference type="ARBA" id="ARBA00022989"/>
    </source>
</evidence>
<dbReference type="NCBIfam" id="TIGR00056">
    <property type="entry name" value="MlaE family lipid ABC transporter permease subunit"/>
    <property type="match status" value="1"/>
</dbReference>
<evidence type="ECO:0000256" key="1">
    <source>
        <dbReference type="ARBA" id="ARBA00003787"/>
    </source>
</evidence>
<feature type="transmembrane region" description="Helical" evidence="8">
    <location>
        <begin position="198"/>
        <end position="218"/>
    </location>
</feature>
<feature type="transmembrane region" description="Helical" evidence="8">
    <location>
        <begin position="238"/>
        <end position="257"/>
    </location>
</feature>
<evidence type="ECO:0000256" key="8">
    <source>
        <dbReference type="RuleBase" id="RU362044"/>
    </source>
</evidence>
<evidence type="ECO:0000256" key="3">
    <source>
        <dbReference type="ARBA" id="ARBA00007556"/>
    </source>
</evidence>
<name>A0ABP0EUF7_9RICK</name>
<comment type="function">
    <text evidence="1">Could be part of an ABC transporter complex.</text>
</comment>
<dbReference type="RefSeq" id="WP_338363433.1">
    <property type="nucleotide sequence ID" value="NZ_CAWVOK010000006.1"/>
</dbReference>
<evidence type="ECO:0000256" key="7">
    <source>
        <dbReference type="ARBA" id="ARBA00023136"/>
    </source>
</evidence>
<dbReference type="Proteomes" id="UP001314181">
    <property type="component" value="Unassembled WGS sequence"/>
</dbReference>
<gene>
    <name evidence="9" type="ORF">CAXC1_150002</name>
</gene>
<organism evidence="9 10">
    <name type="scientific">Candidatus Xenohaliotis californiensis</name>
    <dbReference type="NCBI Taxonomy" id="84677"/>
    <lineage>
        <taxon>Bacteria</taxon>
        <taxon>Pseudomonadati</taxon>
        <taxon>Pseudomonadota</taxon>
        <taxon>Alphaproteobacteria</taxon>
        <taxon>Rickettsiales</taxon>
        <taxon>Anaplasmataceae</taxon>
        <taxon>Candidatus Xenohaliotis</taxon>
    </lineage>
</organism>
<sequence>MILNALSKIGHGALILCSIAGKKTSFTIKSLRYLLTPPFYVKELWFAIINIGFYSIPVIGMTAIFTGAVLALQTYSGFARFHAESSIAAVVTISITRELGPVIGGLMVAGRVSSAIAAEVGTMKVTEQLDALRTLSTSPYRYLYAPRIAAGIISLPILVLITNIIGIYGGYLVATHKLGFNASLYIQNSFKFLEIRDVLLGMVKAVIFGFIITTIGCYCGNECTKGAKGVGNATTNSLVYSSTLILISNYITTSIFFL</sequence>
<keyword evidence="6 8" id="KW-1133">Transmembrane helix</keyword>
<dbReference type="PANTHER" id="PTHR30188:SF4">
    <property type="entry name" value="PROTEIN TRIGALACTOSYLDIACYLGLYCEROL 1, CHLOROPLASTIC"/>
    <property type="match status" value="1"/>
</dbReference>
<evidence type="ECO:0000256" key="5">
    <source>
        <dbReference type="ARBA" id="ARBA00022692"/>
    </source>
</evidence>
<comment type="caution">
    <text evidence="8">Lacks conserved residue(s) required for the propagation of feature annotation.</text>
</comment>
<keyword evidence="10" id="KW-1185">Reference proteome</keyword>
<keyword evidence="8" id="KW-0997">Cell inner membrane</keyword>
<feature type="transmembrane region" description="Helical" evidence="8">
    <location>
        <begin position="44"/>
        <end position="72"/>
    </location>
</feature>
<accession>A0ABP0EUF7</accession>
<dbReference type="EMBL" id="CAWVOK010000006">
    <property type="protein sequence ID" value="CAK8162408.1"/>
    <property type="molecule type" value="Genomic_DNA"/>
</dbReference>
<protein>
    <submittedName>
        <fullName evidence="9">ABC transporter permease protein RBE_1340</fullName>
    </submittedName>
</protein>
<keyword evidence="8" id="KW-1003">Cell membrane</keyword>
<comment type="caution">
    <text evidence="9">The sequence shown here is derived from an EMBL/GenBank/DDBJ whole genome shotgun (WGS) entry which is preliminary data.</text>
</comment>
<dbReference type="PANTHER" id="PTHR30188">
    <property type="entry name" value="ABC TRANSPORTER PERMEASE PROTEIN-RELATED"/>
    <property type="match status" value="1"/>
</dbReference>
<keyword evidence="4" id="KW-0813">Transport</keyword>
<reference evidence="9 10" key="1">
    <citation type="submission" date="2024-01" db="EMBL/GenBank/DDBJ databases">
        <authorList>
            <person name="Kunselman E."/>
        </authorList>
    </citation>
    <scope>NUCLEOTIDE SEQUENCE [LARGE SCALE GENOMIC DNA]</scope>
    <source>
        <strain evidence="9">2 abalone samples</strain>
    </source>
</reference>
<comment type="similarity">
    <text evidence="3 8">Belongs to the MlaE permease family.</text>
</comment>
<evidence type="ECO:0000313" key="9">
    <source>
        <dbReference type="EMBL" id="CAK8162408.1"/>
    </source>
</evidence>
<dbReference type="InterPro" id="IPR003453">
    <property type="entry name" value="ABC_MlaE_roteobac"/>
</dbReference>
<evidence type="ECO:0000256" key="2">
    <source>
        <dbReference type="ARBA" id="ARBA00004141"/>
    </source>
</evidence>